<reference evidence="1" key="1">
    <citation type="submission" date="2023-04" db="EMBL/GenBank/DDBJ databases">
        <title>Phytophthora fragariaefolia NBRC 109709.</title>
        <authorList>
            <person name="Ichikawa N."/>
            <person name="Sato H."/>
            <person name="Tonouchi N."/>
        </authorList>
    </citation>
    <scope>NUCLEOTIDE SEQUENCE</scope>
    <source>
        <strain evidence="1">NBRC 109709</strain>
    </source>
</reference>
<comment type="caution">
    <text evidence="1">The sequence shown here is derived from an EMBL/GenBank/DDBJ whole genome shotgun (WGS) entry which is preliminary data.</text>
</comment>
<accession>A0A9W6YE97</accession>
<protein>
    <submittedName>
        <fullName evidence="1">Unnamed protein product</fullName>
    </submittedName>
</protein>
<proteinExistence type="predicted"/>
<keyword evidence="2" id="KW-1185">Reference proteome</keyword>
<organism evidence="1 2">
    <name type="scientific">Phytophthora fragariaefolia</name>
    <dbReference type="NCBI Taxonomy" id="1490495"/>
    <lineage>
        <taxon>Eukaryota</taxon>
        <taxon>Sar</taxon>
        <taxon>Stramenopiles</taxon>
        <taxon>Oomycota</taxon>
        <taxon>Peronosporomycetes</taxon>
        <taxon>Peronosporales</taxon>
        <taxon>Peronosporaceae</taxon>
        <taxon>Phytophthora</taxon>
    </lineage>
</organism>
<gene>
    <name evidence="1" type="ORF">Pfra01_002630400</name>
</gene>
<name>A0A9W6YE97_9STRA</name>
<evidence type="ECO:0000313" key="2">
    <source>
        <dbReference type="Proteomes" id="UP001165121"/>
    </source>
</evidence>
<dbReference type="OrthoDB" id="10371355at2759"/>
<dbReference type="AlphaFoldDB" id="A0A9W6YE97"/>
<dbReference type="Proteomes" id="UP001165121">
    <property type="component" value="Unassembled WGS sequence"/>
</dbReference>
<evidence type="ECO:0000313" key="1">
    <source>
        <dbReference type="EMBL" id="GMF60625.1"/>
    </source>
</evidence>
<dbReference type="EMBL" id="BSXT01005490">
    <property type="protein sequence ID" value="GMF60625.1"/>
    <property type="molecule type" value="Genomic_DNA"/>
</dbReference>
<sequence length="801" mass="82616">MSLPPTINSPLFNSSYFNSSDGYLTLTTGDRRYLRLGGVGTLSALSVIGNLDCGSLTIGGAALDLSGLSYVSGITAGTAQASKALVLDSGKAITGITSISSTSITGTLTAGGQPNITSLGTLTSILSVSTTANNGVSISNSSAAAQANIKFTSNLYAGEIGVRGSSASNPNTMYFYHNGAFRMFIDSTGNVGIGTLPSYQLDLGGSGTGINTGSLKFNGTTFDQSLYLSITQGAASASKPLVLDSSSNISGINNLSAASITGTIQTAAQPNISSIGSLATLTVNALQNANLANSVLINANANTWGIQVANGTVRCGLATNGWIGTQSNHNTVIATNNTARMTISSSGNITVADTISGLQLDLGSTGTGLNVPNLTFRGTTFPDTYYTGITLGSASPSKALVLNSTLDLSGINNLSISGAFIASTSMASPTLTVDTINTSAGLNINYTNLNLNGAALTSTAAKLNYNDITTLGAFQVSKTMTLDSSGVGLMPLGTSSTNCLRFYGNTANRETMNIYRVSDTNGLVIASRTTSASNNKTYPVLNLISTDNPSSFVGGVSATSADLFNINWNDKPSVGFTSQTHRFCFNVGNSQPYKSGFPHTYTLATSADAFCINPSGSSPTPTSGCLYLVSDTVNKMIFNTNTPYTSSFGTAPLTLNSGNVYIKASNALNDGTANYDMPIFMESSNATPIGFGLQMNNATSATSTNSAYFGTTTTNDLVMMTANTRRLTITSTGRVGIGTGSPSAFLHVSGSNSYTVGVGGTSNCYQYNVQGNIWSNLGLGPVNDLKRILRRSQLHWSIMIS</sequence>